<proteinExistence type="inferred from homology"/>
<dbReference type="Pfam" id="PF05016">
    <property type="entry name" value="ParE_toxin"/>
    <property type="match status" value="1"/>
</dbReference>
<sequence length="109" mass="13220">MKYRVYLSADAENDLFEIWNYVAHNDSPQKADYLLQELESTCFTLEEFPDRGHVPPELDRVYVREYLEIHWKPYRIIYRIQDDSVFVHCVLDGRRNVQELLIERSIRVQ</sequence>
<comment type="similarity">
    <text evidence="1">Belongs to the RelE toxin family.</text>
</comment>
<organism evidence="3">
    <name type="scientific">Chlorobaculum parvum</name>
    <dbReference type="NCBI Taxonomy" id="274539"/>
    <lineage>
        <taxon>Bacteria</taxon>
        <taxon>Pseudomonadati</taxon>
        <taxon>Chlorobiota</taxon>
        <taxon>Chlorobiia</taxon>
        <taxon>Chlorobiales</taxon>
        <taxon>Chlorobiaceae</taxon>
        <taxon>Chlorobaculum</taxon>
    </lineage>
</organism>
<dbReference type="InterPro" id="IPR007712">
    <property type="entry name" value="RelE/ParE_toxin"/>
</dbReference>
<dbReference type="PANTHER" id="PTHR33755">
    <property type="entry name" value="TOXIN PARE1-RELATED"/>
    <property type="match status" value="1"/>
</dbReference>
<dbReference type="Proteomes" id="UP000886058">
    <property type="component" value="Unassembled WGS sequence"/>
</dbReference>
<evidence type="ECO:0000256" key="2">
    <source>
        <dbReference type="ARBA" id="ARBA00022649"/>
    </source>
</evidence>
<reference evidence="3" key="1">
    <citation type="journal article" date="2020" name="mSystems">
        <title>Genome- and Community-Level Interaction Insights into Carbon Utilization and Element Cycling Functions of Hydrothermarchaeota in Hydrothermal Sediment.</title>
        <authorList>
            <person name="Zhou Z."/>
            <person name="Liu Y."/>
            <person name="Xu W."/>
            <person name="Pan J."/>
            <person name="Luo Z.H."/>
            <person name="Li M."/>
        </authorList>
    </citation>
    <scope>NUCLEOTIDE SEQUENCE [LARGE SCALE GENOMIC DNA]</scope>
    <source>
        <strain evidence="3">HyVt-633</strain>
    </source>
</reference>
<evidence type="ECO:0000313" key="3">
    <source>
        <dbReference type="EMBL" id="HHE33086.1"/>
    </source>
</evidence>
<name>A0A7C5HSV5_9CHLB</name>
<dbReference type="EMBL" id="DRSQ01000233">
    <property type="protein sequence ID" value="HHE33086.1"/>
    <property type="molecule type" value="Genomic_DNA"/>
</dbReference>
<dbReference type="AlphaFoldDB" id="A0A7C5HSV5"/>
<comment type="caution">
    <text evidence="3">The sequence shown here is derived from an EMBL/GenBank/DDBJ whole genome shotgun (WGS) entry which is preliminary data.</text>
</comment>
<gene>
    <name evidence="3" type="ORF">ENL07_10855</name>
</gene>
<dbReference type="InterPro" id="IPR035093">
    <property type="entry name" value="RelE/ParE_toxin_dom_sf"/>
</dbReference>
<dbReference type="InterPro" id="IPR051803">
    <property type="entry name" value="TA_system_RelE-like_toxin"/>
</dbReference>
<evidence type="ECO:0000256" key="1">
    <source>
        <dbReference type="ARBA" id="ARBA00006226"/>
    </source>
</evidence>
<dbReference type="Gene3D" id="3.30.2310.20">
    <property type="entry name" value="RelE-like"/>
    <property type="match status" value="1"/>
</dbReference>
<dbReference type="SUPFAM" id="SSF143011">
    <property type="entry name" value="RelE-like"/>
    <property type="match status" value="1"/>
</dbReference>
<keyword evidence="2" id="KW-1277">Toxin-antitoxin system</keyword>
<accession>A0A7C5HSV5</accession>
<protein>
    <submittedName>
        <fullName evidence="3">Type II toxin-antitoxin system RelE/ParE family toxin</fullName>
    </submittedName>
</protein>